<keyword evidence="5" id="KW-0547">Nucleotide-binding</keyword>
<sequence length="268" mass="31553">KSGYEDSLQQLKQEQETKARDLDTATKRATDKWPERIVTRRRETELRMELKILQQQIAHMEREQPDPVKTRENYDRCLEKHKRLSEELDHINTYMVELSRLTQKRLSLYKTVRDLYCFLINTLFNSLMMYEQFHAELIFDHNAQTLDMHVPAISSANENVSRDVRGLSGGERSYSTVCFICSLWVNTASTPFRVLDEFDIFMDMSKRRKSLQMLLQICQLQTGCQFIFLTPLEMPKLDALKENIVRIQMMPEPKRQSLNSQTSTSATE</sequence>
<comment type="subcellular location">
    <subcellularLocation>
        <location evidence="2">Chromosome</location>
    </subcellularLocation>
    <subcellularLocation>
        <location evidence="1">Nucleus</location>
    </subcellularLocation>
</comment>
<evidence type="ECO:0000256" key="10">
    <source>
        <dbReference type="ARBA" id="ARBA00023204"/>
    </source>
</evidence>
<feature type="compositionally biased region" description="Basic and acidic residues" evidence="12">
    <location>
        <begin position="13"/>
        <end position="28"/>
    </location>
</feature>
<keyword evidence="9" id="KW-0233">DNA recombination</keyword>
<dbReference type="GO" id="GO:0003697">
    <property type="term" value="F:single-stranded DNA binding"/>
    <property type="evidence" value="ECO:0007669"/>
    <property type="project" value="TreeGrafter"/>
</dbReference>
<evidence type="ECO:0000256" key="5">
    <source>
        <dbReference type="ARBA" id="ARBA00022741"/>
    </source>
</evidence>
<feature type="region of interest" description="Disordered" evidence="12">
    <location>
        <begin position="1"/>
        <end position="28"/>
    </location>
</feature>
<evidence type="ECO:0000256" key="6">
    <source>
        <dbReference type="ARBA" id="ARBA00022763"/>
    </source>
</evidence>
<evidence type="ECO:0000256" key="4">
    <source>
        <dbReference type="ARBA" id="ARBA00022454"/>
    </source>
</evidence>
<organism evidence="13 14">
    <name type="scientific">Tropilaelaps mercedesae</name>
    <dbReference type="NCBI Taxonomy" id="418985"/>
    <lineage>
        <taxon>Eukaryota</taxon>
        <taxon>Metazoa</taxon>
        <taxon>Ecdysozoa</taxon>
        <taxon>Arthropoda</taxon>
        <taxon>Chelicerata</taxon>
        <taxon>Arachnida</taxon>
        <taxon>Acari</taxon>
        <taxon>Parasitiformes</taxon>
        <taxon>Mesostigmata</taxon>
        <taxon>Gamasina</taxon>
        <taxon>Dermanyssoidea</taxon>
        <taxon>Laelapidae</taxon>
        <taxon>Tropilaelaps</taxon>
    </lineage>
</organism>
<dbReference type="Proteomes" id="UP000192247">
    <property type="component" value="Unassembled WGS sequence"/>
</dbReference>
<keyword evidence="6" id="KW-0227">DNA damage</keyword>
<dbReference type="SUPFAM" id="SSF52540">
    <property type="entry name" value="P-loop containing nucleoside triphosphate hydrolases"/>
    <property type="match status" value="1"/>
</dbReference>
<evidence type="ECO:0000256" key="1">
    <source>
        <dbReference type="ARBA" id="ARBA00004123"/>
    </source>
</evidence>
<dbReference type="PANTHER" id="PTHR19306:SF6">
    <property type="entry name" value="STRUCTURAL MAINTENANCE OF CHROMOSOMES PROTEIN 6"/>
    <property type="match status" value="1"/>
</dbReference>
<name>A0A1V9XR39_9ACAR</name>
<protein>
    <submittedName>
        <fullName evidence="13">Structural maintenance of chromosomes protein 6-like</fullName>
    </submittedName>
</protein>
<dbReference type="InParanoid" id="A0A1V9XR39"/>
<dbReference type="EMBL" id="MNPL01005734">
    <property type="protein sequence ID" value="OQR75818.1"/>
    <property type="molecule type" value="Genomic_DNA"/>
</dbReference>
<dbReference type="STRING" id="418985.A0A1V9XR39"/>
<dbReference type="GO" id="GO:0005634">
    <property type="term" value="C:nucleus"/>
    <property type="evidence" value="ECO:0007669"/>
    <property type="project" value="UniProtKB-SubCell"/>
</dbReference>
<dbReference type="AlphaFoldDB" id="A0A1V9XR39"/>
<dbReference type="GO" id="GO:0035861">
    <property type="term" value="C:site of double-strand break"/>
    <property type="evidence" value="ECO:0007669"/>
    <property type="project" value="TreeGrafter"/>
</dbReference>
<keyword evidence="14" id="KW-1185">Reference proteome</keyword>
<evidence type="ECO:0000313" key="13">
    <source>
        <dbReference type="EMBL" id="OQR75818.1"/>
    </source>
</evidence>
<evidence type="ECO:0000256" key="11">
    <source>
        <dbReference type="ARBA" id="ARBA00023242"/>
    </source>
</evidence>
<feature type="non-terminal residue" evidence="13">
    <location>
        <position position="1"/>
    </location>
</feature>
<keyword evidence="7" id="KW-0067">ATP-binding</keyword>
<dbReference type="GO" id="GO:0005524">
    <property type="term" value="F:ATP binding"/>
    <property type="evidence" value="ECO:0007669"/>
    <property type="project" value="UniProtKB-KW"/>
</dbReference>
<evidence type="ECO:0000256" key="3">
    <source>
        <dbReference type="ARBA" id="ARBA00006793"/>
    </source>
</evidence>
<reference evidence="13 14" key="1">
    <citation type="journal article" date="2017" name="Gigascience">
        <title>Draft genome of the honey bee ectoparasitic mite, Tropilaelaps mercedesae, is shaped by the parasitic life history.</title>
        <authorList>
            <person name="Dong X."/>
            <person name="Armstrong S.D."/>
            <person name="Xia D."/>
            <person name="Makepeace B.L."/>
            <person name="Darby A.C."/>
            <person name="Kadowaki T."/>
        </authorList>
    </citation>
    <scope>NUCLEOTIDE SEQUENCE [LARGE SCALE GENOMIC DNA]</scope>
    <source>
        <strain evidence="13">Wuxi-XJTLU</strain>
    </source>
</reference>
<evidence type="ECO:0000313" key="14">
    <source>
        <dbReference type="Proteomes" id="UP000192247"/>
    </source>
</evidence>
<gene>
    <name evidence="13" type="ORF">BIW11_00706</name>
</gene>
<evidence type="ECO:0000256" key="12">
    <source>
        <dbReference type="SAM" id="MobiDB-lite"/>
    </source>
</evidence>
<dbReference type="GO" id="GO:0030915">
    <property type="term" value="C:Smc5-Smc6 complex"/>
    <property type="evidence" value="ECO:0007669"/>
    <property type="project" value="TreeGrafter"/>
</dbReference>
<proteinExistence type="inferred from homology"/>
<accession>A0A1V9XR39</accession>
<evidence type="ECO:0000256" key="7">
    <source>
        <dbReference type="ARBA" id="ARBA00022840"/>
    </source>
</evidence>
<dbReference type="Gene3D" id="3.40.50.300">
    <property type="entry name" value="P-loop containing nucleotide triphosphate hydrolases"/>
    <property type="match status" value="1"/>
</dbReference>
<dbReference type="OrthoDB" id="10072614at2759"/>
<dbReference type="GO" id="GO:0000724">
    <property type="term" value="P:double-strand break repair via homologous recombination"/>
    <property type="evidence" value="ECO:0007669"/>
    <property type="project" value="TreeGrafter"/>
</dbReference>
<keyword evidence="11" id="KW-0539">Nucleus</keyword>
<evidence type="ECO:0000256" key="2">
    <source>
        <dbReference type="ARBA" id="ARBA00004286"/>
    </source>
</evidence>
<evidence type="ECO:0000256" key="8">
    <source>
        <dbReference type="ARBA" id="ARBA00023054"/>
    </source>
</evidence>
<dbReference type="GO" id="GO:0003684">
    <property type="term" value="F:damaged DNA binding"/>
    <property type="evidence" value="ECO:0007669"/>
    <property type="project" value="TreeGrafter"/>
</dbReference>
<keyword evidence="4" id="KW-0158">Chromosome</keyword>
<evidence type="ECO:0000256" key="9">
    <source>
        <dbReference type="ARBA" id="ARBA00023172"/>
    </source>
</evidence>
<dbReference type="InterPro" id="IPR027417">
    <property type="entry name" value="P-loop_NTPase"/>
</dbReference>
<comment type="similarity">
    <text evidence="3">Belongs to the SMC family. SMC6 subfamily.</text>
</comment>
<keyword evidence="10" id="KW-0234">DNA repair</keyword>
<comment type="caution">
    <text evidence="13">The sequence shown here is derived from an EMBL/GenBank/DDBJ whole genome shotgun (WGS) entry which is preliminary data.</text>
</comment>
<dbReference type="PANTHER" id="PTHR19306">
    <property type="entry name" value="STRUCTURAL MAINTENANCE OF CHROMOSOMES 5,6 SMC5, SMC6"/>
    <property type="match status" value="1"/>
</dbReference>
<keyword evidence="8" id="KW-0175">Coiled coil</keyword>